<evidence type="ECO:0000313" key="1">
    <source>
        <dbReference type="EMBL" id="QBK91866.1"/>
    </source>
</evidence>
<proteinExistence type="predicted"/>
<protein>
    <submittedName>
        <fullName evidence="1">Uncharacterized protein</fullName>
    </submittedName>
</protein>
<gene>
    <name evidence="1" type="ORF">LCPAC304_02050</name>
</gene>
<organism evidence="1">
    <name type="scientific">Pithovirus LCPAC304</name>
    <dbReference type="NCBI Taxonomy" id="2506594"/>
    <lineage>
        <taxon>Viruses</taxon>
        <taxon>Pithoviruses</taxon>
    </lineage>
</organism>
<name>A0A481Z8C6_9VIRU</name>
<sequence length="159" mass="18702">MPKIMLPGFPLETPNNFKSWMCGEYPDIESVDYPQIYLLFVRYRARCGLYGSTAKEGLYDICAILFQKGVFLKDIVFLDDIYKGMMKGPTDLSLMVLKRIAPHIKTKRFWKSQFRAYQLFRLGMEDSKSTVHMLNLDVIDMHIKPFIFPKRVMRNRNTT</sequence>
<reference evidence="1" key="1">
    <citation type="journal article" date="2019" name="MBio">
        <title>Virus Genomes from Deep Sea Sediments Expand the Ocean Megavirome and Support Independent Origins of Viral Gigantism.</title>
        <authorList>
            <person name="Backstrom D."/>
            <person name="Yutin N."/>
            <person name="Jorgensen S.L."/>
            <person name="Dharamshi J."/>
            <person name="Homa F."/>
            <person name="Zaremba-Niedwiedzka K."/>
            <person name="Spang A."/>
            <person name="Wolf Y.I."/>
            <person name="Koonin E.V."/>
            <person name="Ettema T.J."/>
        </authorList>
    </citation>
    <scope>NUCLEOTIDE SEQUENCE</scope>
</reference>
<accession>A0A481Z8C6</accession>
<dbReference type="EMBL" id="MK500565">
    <property type="protein sequence ID" value="QBK91866.1"/>
    <property type="molecule type" value="Genomic_DNA"/>
</dbReference>